<proteinExistence type="predicted"/>
<keyword evidence="2" id="KW-1185">Reference proteome</keyword>
<dbReference type="Proteomes" id="UP000321570">
    <property type="component" value="Unassembled WGS sequence"/>
</dbReference>
<reference evidence="1 2" key="1">
    <citation type="submission" date="2019-07" db="EMBL/GenBank/DDBJ databases">
        <authorList>
            <person name="Jastrzebski P J."/>
            <person name="Paukszto L."/>
            <person name="Jastrzebski P J."/>
        </authorList>
    </citation>
    <scope>NUCLEOTIDE SEQUENCE [LARGE SCALE GENOMIC DNA]</scope>
    <source>
        <strain evidence="1 2">WMS-il1</strain>
    </source>
</reference>
<name>A0A564Y8V5_HYMDI</name>
<evidence type="ECO:0000313" key="1">
    <source>
        <dbReference type="EMBL" id="VUZ43389.1"/>
    </source>
</evidence>
<protein>
    <submittedName>
        <fullName evidence="1">Uncharacterized protein</fullName>
    </submittedName>
</protein>
<gene>
    <name evidence="1" type="ORF">WMSIL1_LOCUS4099</name>
</gene>
<dbReference type="AlphaFoldDB" id="A0A564Y8V5"/>
<organism evidence="1 2">
    <name type="scientific">Hymenolepis diminuta</name>
    <name type="common">Rat tapeworm</name>
    <dbReference type="NCBI Taxonomy" id="6216"/>
    <lineage>
        <taxon>Eukaryota</taxon>
        <taxon>Metazoa</taxon>
        <taxon>Spiralia</taxon>
        <taxon>Lophotrochozoa</taxon>
        <taxon>Platyhelminthes</taxon>
        <taxon>Cestoda</taxon>
        <taxon>Eucestoda</taxon>
        <taxon>Cyclophyllidea</taxon>
        <taxon>Hymenolepididae</taxon>
        <taxon>Hymenolepis</taxon>
    </lineage>
</organism>
<accession>A0A564Y8V5</accession>
<evidence type="ECO:0000313" key="2">
    <source>
        <dbReference type="Proteomes" id="UP000321570"/>
    </source>
</evidence>
<sequence length="63" mass="7516">MNDISRFLADDTFEDALELCTKRFSFNDMFNCIKDLVEKANGDIFYFDHEEAVREYDRKHGND</sequence>
<dbReference type="EMBL" id="CABIJS010000111">
    <property type="protein sequence ID" value="VUZ43389.1"/>
    <property type="molecule type" value="Genomic_DNA"/>
</dbReference>